<name>A0A4P6LS81_9FIRM</name>
<sequence>MNKILIFYGSKDKFGDLIPREYRSLTDLAYEFDKTSKIFQHIFPQTNAEKPEEEIVSVENFVAASDEYAGVQEHVIMNFASFLSKFEVDNLYLHNPPMQISEQIKRLYPKTEIVYQKYKNMTKTNLRKLNQKFDATVIGQENAKIQIIQSLFPLTLRSRKKPVVLLLYGRSGIGKTETAKLIADVIGEPLFRKQFSMYQNSQFATYLFGGKLLKKSLILQLAIKR</sequence>
<accession>A0A4P6LS81</accession>
<dbReference type="AlphaFoldDB" id="A0A4P6LS81"/>
<dbReference type="PANTHER" id="PTHR10760">
    <property type="entry name" value="TORSIN"/>
    <property type="match status" value="1"/>
</dbReference>
<organism evidence="1 2">
    <name type="scientific">Blautia producta</name>
    <dbReference type="NCBI Taxonomy" id="33035"/>
    <lineage>
        <taxon>Bacteria</taxon>
        <taxon>Bacillati</taxon>
        <taxon>Bacillota</taxon>
        <taxon>Clostridia</taxon>
        <taxon>Lachnospirales</taxon>
        <taxon>Lachnospiraceae</taxon>
        <taxon>Blautia</taxon>
    </lineage>
</organism>
<dbReference type="Gene3D" id="3.40.50.300">
    <property type="entry name" value="P-loop containing nucleotide triphosphate hydrolases"/>
    <property type="match status" value="1"/>
</dbReference>
<dbReference type="InterPro" id="IPR010448">
    <property type="entry name" value="Torsin"/>
</dbReference>
<dbReference type="EC" id="3.4.21.53" evidence="1"/>
<evidence type="ECO:0000313" key="1">
    <source>
        <dbReference type="EMBL" id="QBE95021.1"/>
    </source>
</evidence>
<keyword evidence="1" id="KW-0378">Hydrolase</keyword>
<proteinExistence type="predicted"/>
<dbReference type="PANTHER" id="PTHR10760:SF2">
    <property type="entry name" value="LD13476P-RELATED"/>
    <property type="match status" value="1"/>
</dbReference>
<dbReference type="GO" id="GO:0005737">
    <property type="term" value="C:cytoplasm"/>
    <property type="evidence" value="ECO:0007669"/>
    <property type="project" value="UniProtKB-ARBA"/>
</dbReference>
<dbReference type="InterPro" id="IPR027417">
    <property type="entry name" value="P-loop_NTPase"/>
</dbReference>
<dbReference type="GO" id="GO:0005524">
    <property type="term" value="F:ATP binding"/>
    <property type="evidence" value="ECO:0007669"/>
    <property type="project" value="InterPro"/>
</dbReference>
<dbReference type="GO" id="GO:0016887">
    <property type="term" value="F:ATP hydrolysis activity"/>
    <property type="evidence" value="ECO:0007669"/>
    <property type="project" value="InterPro"/>
</dbReference>
<protein>
    <submittedName>
        <fullName evidence="1">Lon protease</fullName>
        <ecNumber evidence="1">3.4.21.53</ecNumber>
    </submittedName>
</protein>
<keyword evidence="1" id="KW-0645">Protease</keyword>
<dbReference type="EMBL" id="CP035945">
    <property type="protein sequence ID" value="QBE95021.1"/>
    <property type="molecule type" value="Genomic_DNA"/>
</dbReference>
<dbReference type="GO" id="GO:0006508">
    <property type="term" value="P:proteolysis"/>
    <property type="evidence" value="ECO:0007669"/>
    <property type="project" value="UniProtKB-KW"/>
</dbReference>
<dbReference type="GO" id="GO:0004252">
    <property type="term" value="F:serine-type endopeptidase activity"/>
    <property type="evidence" value="ECO:0007669"/>
    <property type="project" value="UniProtKB-EC"/>
</dbReference>
<dbReference type="Proteomes" id="UP000289794">
    <property type="component" value="Chromosome"/>
</dbReference>
<dbReference type="RefSeq" id="WP_130179715.1">
    <property type="nucleotide sequence ID" value="NZ_CP035945.1"/>
</dbReference>
<dbReference type="SUPFAM" id="SSF52540">
    <property type="entry name" value="P-loop containing nucleoside triphosphate hydrolases"/>
    <property type="match status" value="1"/>
</dbReference>
<gene>
    <name evidence="1" type="primary">lon_2</name>
    <name evidence="1" type="ORF">PMF13cell1_00520</name>
</gene>
<reference evidence="1 2" key="1">
    <citation type="submission" date="2019-01" db="EMBL/GenBank/DDBJ databases">
        <title>PMF-metabolizing Aryl O-demethylase.</title>
        <authorList>
            <person name="Kim M."/>
        </authorList>
    </citation>
    <scope>NUCLEOTIDE SEQUENCE [LARGE SCALE GENOMIC DNA]</scope>
    <source>
        <strain evidence="1 2">PMF1</strain>
    </source>
</reference>
<dbReference type="KEGG" id="bpro:PMF13cell1_00520"/>
<evidence type="ECO:0000313" key="2">
    <source>
        <dbReference type="Proteomes" id="UP000289794"/>
    </source>
</evidence>